<reference evidence="2 3" key="2">
    <citation type="journal article" date="2011" name="PLoS ONE">
        <title>The Cyst-Dividing Bacterium Ramlibacter tataouinensis TTB310 Genome Reveals a Well-Stocked Toolbox for Adaptation to a Desert Environment.</title>
        <authorList>
            <person name="De Luca G."/>
            <person name="Barakat M."/>
            <person name="Ortet P."/>
            <person name="Fochesato S."/>
            <person name="Jourlin-Castelli C."/>
            <person name="Ansaldi M."/>
            <person name="Py B."/>
            <person name="Fichant G."/>
            <person name="Coutinho P.M."/>
            <person name="Voulhoux R."/>
            <person name="Bastien O."/>
            <person name="Marechal E."/>
            <person name="Henrissat B."/>
            <person name="Quentin Y."/>
            <person name="Noirot P."/>
            <person name="Filloux A."/>
            <person name="Mejean V."/>
            <person name="Dubow M.S."/>
            <person name="Barras F."/>
            <person name="Barbe V."/>
            <person name="Weissenbach J."/>
            <person name="Mihalcescu I."/>
            <person name="Vermeglio A."/>
            <person name="Achouak W."/>
            <person name="Heulin T."/>
        </authorList>
    </citation>
    <scope>NUCLEOTIDE SEQUENCE [LARGE SCALE GENOMIC DNA]</scope>
    <source>
        <strain evidence="3">ATCC BAA-407 / DSM 14655 / LMG 21543 / TTB310</strain>
    </source>
</reference>
<dbReference type="NCBIfam" id="TIGR03014">
    <property type="entry name" value="EpsL"/>
    <property type="match status" value="1"/>
</dbReference>
<dbReference type="SUPFAM" id="SSF56935">
    <property type="entry name" value="Porins"/>
    <property type="match status" value="1"/>
</dbReference>
<keyword evidence="3" id="KW-1185">Reference proteome</keyword>
<gene>
    <name evidence="2" type="ordered locus">Rta_10780</name>
</gene>
<dbReference type="eggNOG" id="COG5338">
    <property type="taxonomic scope" value="Bacteria"/>
</dbReference>
<proteinExistence type="predicted"/>
<dbReference type="Pfam" id="PF10082">
    <property type="entry name" value="BBP2_2"/>
    <property type="match status" value="1"/>
</dbReference>
<reference evidence="3" key="1">
    <citation type="submission" date="2006-01" db="EMBL/GenBank/DDBJ databases">
        <title>Genome of the cyst-dividing bacterium Ramlibacter tataouinensis.</title>
        <authorList>
            <person name="Barakat M."/>
            <person name="Ortet P."/>
            <person name="De Luca G."/>
            <person name="Jourlin-Castelli C."/>
            <person name="Ansaldi M."/>
            <person name="Py B."/>
            <person name="Fichant G."/>
            <person name="Coutinho P."/>
            <person name="Voulhoux R."/>
            <person name="Bastien O."/>
            <person name="Roy S."/>
            <person name="Marechal E."/>
            <person name="Henrissat B."/>
            <person name="Quentin Y."/>
            <person name="Noirot P."/>
            <person name="Filloux A."/>
            <person name="Mejean V."/>
            <person name="DuBow M."/>
            <person name="Barras F."/>
            <person name="Heulin T."/>
        </authorList>
    </citation>
    <scope>NUCLEOTIDE SEQUENCE [LARGE SCALE GENOMIC DNA]</scope>
    <source>
        <strain evidence="3">ATCC BAA-407 / DSM 14655 / LMG 21543 / TTB310</strain>
    </source>
</reference>
<dbReference type="InterPro" id="IPR017465">
    <property type="entry name" value="EpsL_proteobac"/>
</dbReference>
<dbReference type="InterPro" id="IPR018759">
    <property type="entry name" value="BBP2_2"/>
</dbReference>
<name>F5Y0E1_RAMTT</name>
<feature type="chain" id="PRO_5003335461" evidence="1">
    <location>
        <begin position="25"/>
        <end position="392"/>
    </location>
</feature>
<dbReference type="STRING" id="365046.Rta_10780"/>
<dbReference type="OrthoDB" id="7054961at2"/>
<feature type="signal peptide" evidence="1">
    <location>
        <begin position="1"/>
        <end position="24"/>
    </location>
</feature>
<evidence type="ECO:0000313" key="3">
    <source>
        <dbReference type="Proteomes" id="UP000008385"/>
    </source>
</evidence>
<dbReference type="EMBL" id="CP000245">
    <property type="protein sequence ID" value="AEG92163.1"/>
    <property type="molecule type" value="Genomic_DNA"/>
</dbReference>
<dbReference type="KEGG" id="rta:Rta_10780"/>
<protein>
    <submittedName>
        <fullName evidence="2">Uncharacterized protein</fullName>
    </submittedName>
</protein>
<evidence type="ECO:0000256" key="1">
    <source>
        <dbReference type="SAM" id="SignalP"/>
    </source>
</evidence>
<sequence length="392" mass="43583">MKKLPKQSLIGLAALCVLPAAVQAQLQYQEPYAGDTLQFRALAGLQHDSNVLRTRDGESDQVGVLGAGIRFDKQISLQRITIDAEANAYRHRDFSELNYETLNYNAAWNFSLTPRLRGTVSADRRQFRDVVDALGGGSAVDLRTERTEQVQGLYEIGGGWRAVGGLLQTRSRSDEPRAFESSPTVRSARVGGGYEFGSGASVYVRYRYGTGEYDNVVVGQDFKETEPDIVVRWPVTAKTTVDARVGYLRREHDDGGGFRDFSGGVFNANAYWDITAKTRLTGGFAREIGSYEFIGGGNVRTNRLYVGPMWMPTELVTVSLRYEREERDWNVGPASPDAARSDTTHYSSAMVEWTPRRFLTLQASLRAERRNSSIAFFDYDATIVGVGAKLTF</sequence>
<accession>F5Y0E1</accession>
<dbReference type="HOGENOM" id="CLU_055127_0_0_4"/>
<evidence type="ECO:0000313" key="2">
    <source>
        <dbReference type="EMBL" id="AEG92163.1"/>
    </source>
</evidence>
<keyword evidence="1" id="KW-0732">Signal</keyword>
<dbReference type="RefSeq" id="WP_013900396.1">
    <property type="nucleotide sequence ID" value="NC_015677.1"/>
</dbReference>
<organism evidence="2 3">
    <name type="scientific">Ramlibacter tataouinensis (strain ATCC BAA-407 / DSM 14655 / LMG 21543 / TTB310)</name>
    <dbReference type="NCBI Taxonomy" id="365046"/>
    <lineage>
        <taxon>Bacteria</taxon>
        <taxon>Pseudomonadati</taxon>
        <taxon>Pseudomonadota</taxon>
        <taxon>Betaproteobacteria</taxon>
        <taxon>Burkholderiales</taxon>
        <taxon>Comamonadaceae</taxon>
        <taxon>Ramlibacter</taxon>
    </lineage>
</organism>
<dbReference type="AlphaFoldDB" id="F5Y0E1"/>
<dbReference type="Proteomes" id="UP000008385">
    <property type="component" value="Chromosome"/>
</dbReference>